<reference evidence="2" key="1">
    <citation type="submission" date="2016-03" db="EMBL/GenBank/DDBJ databases">
        <title>Mechanisms controlling the formation of the plant cell surface in tip-growing cells are functionally conserved among land plants.</title>
        <authorList>
            <person name="Honkanen S."/>
            <person name="Jones V.A."/>
            <person name="Morieri G."/>
            <person name="Champion C."/>
            <person name="Hetherington A.J."/>
            <person name="Kelly S."/>
            <person name="Saint-Marcoux D."/>
            <person name="Proust H."/>
            <person name="Prescott H."/>
            <person name="Dolan L."/>
        </authorList>
    </citation>
    <scope>NUCLEOTIDE SEQUENCE [LARGE SCALE GENOMIC DNA]</scope>
    <source>
        <tissue evidence="2">Whole gametophyte</tissue>
    </source>
</reference>
<gene>
    <name evidence="2" type="ORF">AXG93_3105s1170</name>
</gene>
<feature type="region of interest" description="Disordered" evidence="1">
    <location>
        <begin position="47"/>
        <end position="105"/>
    </location>
</feature>
<dbReference type="AlphaFoldDB" id="A0A176WJ01"/>
<feature type="compositionally biased region" description="Basic residues" evidence="1">
    <location>
        <begin position="94"/>
        <end position="103"/>
    </location>
</feature>
<dbReference type="Proteomes" id="UP000077202">
    <property type="component" value="Unassembled WGS sequence"/>
</dbReference>
<evidence type="ECO:0000313" key="2">
    <source>
        <dbReference type="EMBL" id="OAE33210.1"/>
    </source>
</evidence>
<evidence type="ECO:0000256" key="1">
    <source>
        <dbReference type="SAM" id="MobiDB-lite"/>
    </source>
</evidence>
<protein>
    <submittedName>
        <fullName evidence="2">Uncharacterized protein</fullName>
    </submittedName>
</protein>
<organism evidence="2 3">
    <name type="scientific">Marchantia polymorpha subsp. ruderalis</name>
    <dbReference type="NCBI Taxonomy" id="1480154"/>
    <lineage>
        <taxon>Eukaryota</taxon>
        <taxon>Viridiplantae</taxon>
        <taxon>Streptophyta</taxon>
        <taxon>Embryophyta</taxon>
        <taxon>Marchantiophyta</taxon>
        <taxon>Marchantiopsida</taxon>
        <taxon>Marchantiidae</taxon>
        <taxon>Marchantiales</taxon>
        <taxon>Marchantiaceae</taxon>
        <taxon>Marchantia</taxon>
    </lineage>
</organism>
<name>A0A176WJ01_MARPO</name>
<dbReference type="EMBL" id="LVLJ01000678">
    <property type="protein sequence ID" value="OAE33210.1"/>
    <property type="molecule type" value="Genomic_DNA"/>
</dbReference>
<accession>A0A176WJ01</accession>
<proteinExistence type="predicted"/>
<comment type="caution">
    <text evidence="2">The sequence shown here is derived from an EMBL/GenBank/DDBJ whole genome shotgun (WGS) entry which is preliminary data.</text>
</comment>
<keyword evidence="3" id="KW-1185">Reference proteome</keyword>
<sequence length="171" mass="18098">MSSALEGWAARSGARPPAGPLDRWTDGGFHVWISQCAMWPFPARHGTASAGGTEGHGPIAKQGTGEAARATQTERERAPVGLTSWPAGFESAKRTRGRERKRGREGALALASPICEKEGARAEDEGVVGGQFLPCRGLPWAAKSAVFVTAHTVQFDSLGMVYPLKQACLAE</sequence>
<evidence type="ECO:0000313" key="3">
    <source>
        <dbReference type="Proteomes" id="UP000077202"/>
    </source>
</evidence>
<feature type="compositionally biased region" description="Low complexity" evidence="1">
    <location>
        <begin position="62"/>
        <end position="71"/>
    </location>
</feature>